<dbReference type="Proteomes" id="UP001597511">
    <property type="component" value="Unassembled WGS sequence"/>
</dbReference>
<keyword evidence="1" id="KW-0472">Membrane</keyword>
<keyword evidence="1" id="KW-0812">Transmembrane</keyword>
<sequence length="328" mass="38755">MKHSHKSNIDELVALGIIDEHDTYDYTNNDPYEVVDNYFQFCQTNLNDAGNEYGILPARIYIRRRMDVNAAATKSKEYYVMRVNFGTILTMFRLYTDHHEIFKKKDLSDFNKLNTQLNDTIDYLLFQISTQFTFYHEKAHLIQLSPVRDTWLEEIYENDNPEDEPFSLKRHIYEFDADLHASTFIAFHLLEYWKKQDEKLRDEETLSLIASIGLASVISYFIFLMKDYKKIYYKASTHPHPIIRISYIVDCLVKTLEGNIKQKITIDSKKIVKDAFRLTDILFSFIGKKWVMDFSKLFFEESKNIEDYVNSVLIEGSKSLPELTINRA</sequence>
<gene>
    <name evidence="2" type="ORF">ACFS6H_18820</name>
</gene>
<reference evidence="3" key="1">
    <citation type="journal article" date="2019" name="Int. J. Syst. Evol. Microbiol.">
        <title>The Global Catalogue of Microorganisms (GCM) 10K type strain sequencing project: providing services to taxonomists for standard genome sequencing and annotation.</title>
        <authorList>
            <consortium name="The Broad Institute Genomics Platform"/>
            <consortium name="The Broad Institute Genome Sequencing Center for Infectious Disease"/>
            <person name="Wu L."/>
            <person name="Ma J."/>
        </authorList>
    </citation>
    <scope>NUCLEOTIDE SEQUENCE [LARGE SCALE GENOMIC DNA]</scope>
    <source>
        <strain evidence="3">KCTC 23299</strain>
    </source>
</reference>
<accession>A0ABW6A8U4</accession>
<organism evidence="2 3">
    <name type="scientific">Terrimonas rubra</name>
    <dbReference type="NCBI Taxonomy" id="1035890"/>
    <lineage>
        <taxon>Bacteria</taxon>
        <taxon>Pseudomonadati</taxon>
        <taxon>Bacteroidota</taxon>
        <taxon>Chitinophagia</taxon>
        <taxon>Chitinophagales</taxon>
        <taxon>Chitinophagaceae</taxon>
        <taxon>Terrimonas</taxon>
    </lineage>
</organism>
<keyword evidence="1" id="KW-1133">Transmembrane helix</keyword>
<evidence type="ECO:0000256" key="1">
    <source>
        <dbReference type="SAM" id="Phobius"/>
    </source>
</evidence>
<protein>
    <submittedName>
        <fullName evidence="2">Uncharacterized protein</fullName>
    </submittedName>
</protein>
<evidence type="ECO:0000313" key="3">
    <source>
        <dbReference type="Proteomes" id="UP001597511"/>
    </source>
</evidence>
<proteinExistence type="predicted"/>
<keyword evidence="3" id="KW-1185">Reference proteome</keyword>
<dbReference type="RefSeq" id="WP_386102756.1">
    <property type="nucleotide sequence ID" value="NZ_JBHUOZ010000003.1"/>
</dbReference>
<feature type="transmembrane region" description="Helical" evidence="1">
    <location>
        <begin position="205"/>
        <end position="224"/>
    </location>
</feature>
<name>A0ABW6A8U4_9BACT</name>
<dbReference type="EMBL" id="JBHUOZ010000003">
    <property type="protein sequence ID" value="MFD2921780.1"/>
    <property type="molecule type" value="Genomic_DNA"/>
</dbReference>
<evidence type="ECO:0000313" key="2">
    <source>
        <dbReference type="EMBL" id="MFD2921780.1"/>
    </source>
</evidence>
<comment type="caution">
    <text evidence="2">The sequence shown here is derived from an EMBL/GenBank/DDBJ whole genome shotgun (WGS) entry which is preliminary data.</text>
</comment>